<sequence>MRIITFVISFNCMDIKTIMVRLLGSNTGQEKYPCYRHNWQVTSSKPASTTNGNSSHNFSISNTGLGSSGLGGEDTTGKREENKKIRKKDHDTKQLSYVRA</sequence>
<protein>
    <submittedName>
        <fullName evidence="3">Uncharacterized protein</fullName>
    </submittedName>
</protein>
<dbReference type="Proteomes" id="UP000507222">
    <property type="component" value="Unassembled WGS sequence"/>
</dbReference>
<evidence type="ECO:0000256" key="1">
    <source>
        <dbReference type="SAM" id="MobiDB-lite"/>
    </source>
</evidence>
<dbReference type="EMBL" id="CAEKDK010000008">
    <property type="protein sequence ID" value="CAB4290670.1"/>
    <property type="molecule type" value="Genomic_DNA"/>
</dbReference>
<evidence type="ECO:0000313" key="4">
    <source>
        <dbReference type="Proteomes" id="UP000507222"/>
    </source>
</evidence>
<feature type="compositionally biased region" description="Polar residues" evidence="1">
    <location>
        <begin position="43"/>
        <end position="63"/>
    </location>
</feature>
<dbReference type="Proteomes" id="UP000507245">
    <property type="component" value="Unassembled WGS sequence"/>
</dbReference>
<dbReference type="EMBL" id="CAEKKB010000008">
    <property type="protein sequence ID" value="CAB4320988.1"/>
    <property type="molecule type" value="Genomic_DNA"/>
</dbReference>
<gene>
    <name evidence="2" type="ORF">CURHAP_LOCUS50773</name>
    <name evidence="3" type="ORF">ORAREDHAP_LOCUS50043</name>
</gene>
<accession>A0A6J5YBT5</accession>
<dbReference type="AlphaFoldDB" id="A0A6J5YBT5"/>
<evidence type="ECO:0000313" key="5">
    <source>
        <dbReference type="Proteomes" id="UP000507245"/>
    </source>
</evidence>
<proteinExistence type="predicted"/>
<reference evidence="5" key="1">
    <citation type="journal article" date="2020" name="Genome Biol.">
        <title>Gamete binning: chromosome-level and haplotype-resolved genome assembly enabled by high-throughput single-cell sequencing of gamete genomes.</title>
        <authorList>
            <person name="Campoy J.A."/>
            <person name="Sun H."/>
            <person name="Goel M."/>
            <person name="Jiao W.-B."/>
            <person name="Folz-Donahue K."/>
            <person name="Wang N."/>
            <person name="Rubio M."/>
            <person name="Liu C."/>
            <person name="Kukat C."/>
            <person name="Ruiz D."/>
            <person name="Huettel B."/>
            <person name="Schneeberger K."/>
        </authorList>
    </citation>
    <scope>NUCLEOTIDE SEQUENCE [LARGE SCALE GENOMIC DNA]</scope>
    <source>
        <strain evidence="5">cv. Rojo Pasion</strain>
    </source>
</reference>
<organism evidence="3 5">
    <name type="scientific">Prunus armeniaca</name>
    <name type="common">Apricot</name>
    <name type="synonym">Armeniaca vulgaris</name>
    <dbReference type="NCBI Taxonomy" id="36596"/>
    <lineage>
        <taxon>Eukaryota</taxon>
        <taxon>Viridiplantae</taxon>
        <taxon>Streptophyta</taxon>
        <taxon>Embryophyta</taxon>
        <taxon>Tracheophyta</taxon>
        <taxon>Spermatophyta</taxon>
        <taxon>Magnoliopsida</taxon>
        <taxon>eudicotyledons</taxon>
        <taxon>Gunneridae</taxon>
        <taxon>Pentapetalae</taxon>
        <taxon>rosids</taxon>
        <taxon>fabids</taxon>
        <taxon>Rosales</taxon>
        <taxon>Rosaceae</taxon>
        <taxon>Amygdaloideae</taxon>
        <taxon>Amygdaleae</taxon>
        <taxon>Prunus</taxon>
    </lineage>
</organism>
<reference evidence="3 4" key="2">
    <citation type="submission" date="2020-05" db="EMBL/GenBank/DDBJ databases">
        <authorList>
            <person name="Campoy J."/>
            <person name="Schneeberger K."/>
            <person name="Spophaly S."/>
        </authorList>
    </citation>
    <scope>NUCLEOTIDE SEQUENCE [LARGE SCALE GENOMIC DNA]</scope>
    <source>
        <strain evidence="3">PruArmRojPasFocal</strain>
    </source>
</reference>
<evidence type="ECO:0000313" key="2">
    <source>
        <dbReference type="EMBL" id="CAB4290670.1"/>
    </source>
</evidence>
<evidence type="ECO:0000313" key="3">
    <source>
        <dbReference type="EMBL" id="CAB4320988.1"/>
    </source>
</evidence>
<feature type="region of interest" description="Disordered" evidence="1">
    <location>
        <begin position="43"/>
        <end position="100"/>
    </location>
</feature>
<feature type="compositionally biased region" description="Basic and acidic residues" evidence="1">
    <location>
        <begin position="75"/>
        <end position="93"/>
    </location>
</feature>
<name>A0A6J5YBT5_PRUAR</name>
<keyword evidence="5" id="KW-1185">Reference proteome</keyword>